<dbReference type="Proteomes" id="UP000253729">
    <property type="component" value="Unassembled WGS sequence"/>
</dbReference>
<dbReference type="AlphaFoldDB" id="A0A3F3QI61"/>
<evidence type="ECO:0008006" key="4">
    <source>
        <dbReference type="Google" id="ProtNLM"/>
    </source>
</evidence>
<dbReference type="EMBL" id="KZ852033">
    <property type="protein sequence ID" value="RDH38770.1"/>
    <property type="molecule type" value="Genomic_DNA"/>
</dbReference>
<reference evidence="2 3" key="1">
    <citation type="submission" date="2018-07" db="EMBL/GenBank/DDBJ databases">
        <title>The genomes of Aspergillus section Nigri reveals drivers in fungal speciation.</title>
        <authorList>
            <consortium name="DOE Joint Genome Institute"/>
            <person name="Vesth T.C."/>
            <person name="Nybo J."/>
            <person name="Theobald S."/>
            <person name="Brandl J."/>
            <person name="Frisvad J.C."/>
            <person name="Nielsen K.F."/>
            <person name="Lyhne E.K."/>
            <person name="Kogle M.E."/>
            <person name="Kuo A."/>
            <person name="Riley R."/>
            <person name="Clum A."/>
            <person name="Nolan M."/>
            <person name="Lipzen A."/>
            <person name="Salamov A."/>
            <person name="Henrissat B."/>
            <person name="Wiebenga A."/>
            <person name="De vries R.P."/>
            <person name="Grigoriev I.V."/>
            <person name="Mortensen U.H."/>
            <person name="Andersen M.R."/>
            <person name="Baker S.E."/>
        </authorList>
    </citation>
    <scope>NUCLEOTIDE SEQUENCE [LARGE SCALE GENOMIC DNA]</scope>
    <source>
        <strain evidence="2 3">CBS 139.54b</strain>
    </source>
</reference>
<dbReference type="RefSeq" id="XP_026631792.1">
    <property type="nucleotide sequence ID" value="XM_026764498.1"/>
</dbReference>
<gene>
    <name evidence="2" type="ORF">BDQ94DRAFT_134587</name>
</gene>
<protein>
    <recommendedName>
        <fullName evidence="4">Secreted protein</fullName>
    </recommendedName>
</protein>
<organism evidence="2 3">
    <name type="scientific">Aspergillus welwitschiae</name>
    <dbReference type="NCBI Taxonomy" id="1341132"/>
    <lineage>
        <taxon>Eukaryota</taxon>
        <taxon>Fungi</taxon>
        <taxon>Dikarya</taxon>
        <taxon>Ascomycota</taxon>
        <taxon>Pezizomycotina</taxon>
        <taxon>Eurotiomycetes</taxon>
        <taxon>Eurotiomycetidae</taxon>
        <taxon>Eurotiales</taxon>
        <taxon>Aspergillaceae</taxon>
        <taxon>Aspergillus</taxon>
        <taxon>Aspergillus subgen. Circumdati</taxon>
    </lineage>
</organism>
<name>A0A3F3QI61_9EURO</name>
<feature type="signal peptide" evidence="1">
    <location>
        <begin position="1"/>
        <end position="21"/>
    </location>
</feature>
<evidence type="ECO:0000256" key="1">
    <source>
        <dbReference type="SAM" id="SignalP"/>
    </source>
</evidence>
<keyword evidence="3" id="KW-1185">Reference proteome</keyword>
<evidence type="ECO:0000313" key="2">
    <source>
        <dbReference type="EMBL" id="RDH38770.1"/>
    </source>
</evidence>
<evidence type="ECO:0000313" key="3">
    <source>
        <dbReference type="Proteomes" id="UP000253729"/>
    </source>
</evidence>
<keyword evidence="1" id="KW-0732">Signal</keyword>
<feature type="chain" id="PRO_5017569940" description="Secreted protein" evidence="1">
    <location>
        <begin position="22"/>
        <end position="86"/>
    </location>
</feature>
<sequence length="86" mass="9920">MMMMMMMMMMVNSLLLKSSLSLLKGALFADLRLNGWLIHRLLPPIITRFVCIARCLERWCAFLEVSFRLLLECYSSNSWLSSLAGV</sequence>
<accession>A0A3F3QI61</accession>
<proteinExistence type="predicted"/>
<dbReference type="GeneID" id="38132854"/>